<gene>
    <name evidence="5" type="ORF">EB03_00312</name>
</gene>
<feature type="domain" description="Bacterial Ig" evidence="4">
    <location>
        <begin position="901"/>
        <end position="980"/>
    </location>
</feature>
<feature type="domain" description="Bacterial Ig" evidence="4">
    <location>
        <begin position="1075"/>
        <end position="1150"/>
    </location>
</feature>
<organism evidence="5 6">
    <name type="scientific">Enterococcus hirae</name>
    <dbReference type="NCBI Taxonomy" id="1354"/>
    <lineage>
        <taxon>Bacteria</taxon>
        <taxon>Bacillati</taxon>
        <taxon>Bacillota</taxon>
        <taxon>Bacilli</taxon>
        <taxon>Lactobacillales</taxon>
        <taxon>Enterococcaceae</taxon>
        <taxon>Enterococcus</taxon>
    </lineage>
</organism>
<dbReference type="InterPro" id="IPR046746">
    <property type="entry name" value="Big_15"/>
</dbReference>
<reference evidence="5 6" key="1">
    <citation type="submission" date="2015-06" db="EMBL/GenBank/DDBJ databases">
        <title>The Genome Sequence of Enterococcus hirae 88EA1.</title>
        <authorList>
            <consortium name="The Broad Institute Genomics Platform"/>
            <consortium name="The Broad Institute Genome Sequencing Center for Infectious Disease"/>
            <person name="Earl A.M."/>
            <person name="Van Tyne D."/>
            <person name="Lebreton F."/>
            <person name="Saavedra J.T."/>
            <person name="Gilmore M.S."/>
            <person name="Manson McGuire A."/>
            <person name="Clock S."/>
            <person name="Crupain M."/>
            <person name="Rangan U."/>
            <person name="Young S."/>
            <person name="Abouelleil A."/>
            <person name="Cao P."/>
            <person name="Chapman S.B."/>
            <person name="Griggs A."/>
            <person name="Priest M."/>
            <person name="Shea T."/>
            <person name="Wortman J."/>
            <person name="Nusbaum C."/>
            <person name="Birren B."/>
        </authorList>
    </citation>
    <scope>NUCLEOTIDE SEQUENCE [LARGE SCALE GENOMIC DNA]</scope>
    <source>
        <strain evidence="5 6">88EA1</strain>
    </source>
</reference>
<feature type="domain" description="Bacterial Ig" evidence="4">
    <location>
        <begin position="990"/>
        <end position="1066"/>
    </location>
</feature>
<dbReference type="Gene3D" id="3.80.10.10">
    <property type="entry name" value="Ribonuclease Inhibitor"/>
    <property type="match status" value="3"/>
</dbReference>
<dbReference type="NCBIfam" id="TIGR02167">
    <property type="entry name" value="Liste_lipo_26"/>
    <property type="match status" value="13"/>
</dbReference>
<protein>
    <recommendedName>
        <fullName evidence="4">Bacterial Ig domain-containing protein</fullName>
    </recommendedName>
</protein>
<feature type="domain" description="Bacterial Ig" evidence="4">
    <location>
        <begin position="1158"/>
        <end position="1239"/>
    </location>
</feature>
<evidence type="ECO:0000313" key="6">
    <source>
        <dbReference type="Proteomes" id="UP000253498"/>
    </source>
</evidence>
<feature type="region of interest" description="Disordered" evidence="2">
    <location>
        <begin position="66"/>
        <end position="128"/>
    </location>
</feature>
<dbReference type="AlphaFoldDB" id="A0AB37ID60"/>
<proteinExistence type="predicted"/>
<evidence type="ECO:0000256" key="1">
    <source>
        <dbReference type="ARBA" id="ARBA00022729"/>
    </source>
</evidence>
<name>A0AB37ID60_ENTHR</name>
<dbReference type="InterPro" id="IPR032675">
    <property type="entry name" value="LRR_dom_sf"/>
</dbReference>
<dbReference type="Pfam" id="PF20622">
    <property type="entry name" value="Big_15"/>
    <property type="match status" value="4"/>
</dbReference>
<dbReference type="InterPro" id="IPR011889">
    <property type="entry name" value="Liste_lipo_26"/>
</dbReference>
<evidence type="ECO:0000256" key="3">
    <source>
        <dbReference type="SAM" id="SignalP"/>
    </source>
</evidence>
<dbReference type="PANTHER" id="PTHR24373:SF275">
    <property type="entry name" value="TIR DOMAIN-CONTAINING PROTEIN"/>
    <property type="match status" value="1"/>
</dbReference>
<feature type="compositionally biased region" description="Low complexity" evidence="2">
    <location>
        <begin position="96"/>
        <end position="110"/>
    </location>
</feature>
<evidence type="ECO:0000259" key="4">
    <source>
        <dbReference type="Pfam" id="PF20622"/>
    </source>
</evidence>
<evidence type="ECO:0000313" key="5">
    <source>
        <dbReference type="EMBL" id="RBT70461.1"/>
    </source>
</evidence>
<dbReference type="RefSeq" id="WP_096709467.1">
    <property type="nucleotide sequence ID" value="NZ_KZ846601.1"/>
</dbReference>
<feature type="signal peptide" evidence="3">
    <location>
        <begin position="1"/>
        <end position="36"/>
    </location>
</feature>
<evidence type="ECO:0000256" key="2">
    <source>
        <dbReference type="SAM" id="MobiDB-lite"/>
    </source>
</evidence>
<dbReference type="PANTHER" id="PTHR24373">
    <property type="entry name" value="SLIT RELATED LEUCINE-RICH REPEAT NEURONAL PROTEIN"/>
    <property type="match status" value="1"/>
</dbReference>
<dbReference type="Pfam" id="PF03382">
    <property type="entry name" value="DUF285"/>
    <property type="match status" value="4"/>
</dbReference>
<dbReference type="Proteomes" id="UP000253498">
    <property type="component" value="Unassembled WGS sequence"/>
</dbReference>
<dbReference type="InterPro" id="IPR050328">
    <property type="entry name" value="Dev_Immune_Receptor"/>
</dbReference>
<accession>A0AB37ID60</accession>
<comment type="caution">
    <text evidence="5">The sequence shown here is derived from an EMBL/GenBank/DDBJ whole genome shotgun (WGS) entry which is preliminary data.</text>
</comment>
<dbReference type="SUPFAM" id="SSF52058">
    <property type="entry name" value="L domain-like"/>
    <property type="match status" value="1"/>
</dbReference>
<sequence>MSKKKLTAKRKKQLLTMFAVAGVMVNAGIAPTMALADTLSPTAETATEQTQANEAKEVIDQTIQNVTEPLVNPTDSTTTTSDSLAQTDETTDDTQDQATEQEQATAATAESEGDATNPTAEAPKVAQKANVAATSEITGTWGTSPYTFDENTGVLTIGAGELSGYKESPWNSKKVDAKSIKKIVLSGKVVAPEDSRRLFSYSYLANVTEIEGLSQLDTSNVTNMEYMFHGMRSVTSLDVSGFDTSNVTNMDAMFYSMSNVTSLDVSGFDTSKVTEMAFMFDSMSRLTSLDLNSFDTSNVAYMGDMFRRMSSLTSLDLSNFDTSKVTDMGAMFADTPLKKLILGDTFKFVGSGSENAKLTSAWKRADGKGKVYTAADFMKNYGTGDLTAGTYVSATGWWGTSPYNFDENTGTLTIEAGELSGYEKSPWNSGTVDYEAIKKIVLSGKVVAPKYSGYLFSSTYTGKQLKNVTEIEGLSQLDTSNVTDMRCMFSDMRSVINLDVSGFDTSNVTSMNYMFKNMSSITSLDVSGFDTSNVTGMYTMFQGLSRVTSLDLSNFDTHKVTDMRDMFVDTPLKKLILGDTFKFVESGSENAKLTSAWKREDGTGKVYTAEDFMKNYGTGDLTAGTYVSVETGTWGTSPYMFDENTGVLTIEAGELSGYEESPWNSDKVDSEAIKKIVLAGKVVAPEDSSNLFSYSYLKNVTEIDGLSQLDTSNVTDMREMFRGMNSITSLDLSGFDTSNVTNMKWMFGGGLRSVTSLDLSGFDTSNVTDMYAMFYDMSNLTSLDLSNFDTSKVTDMSYMFEGMSSVTSLDLSGFDTSKVTDMSDMFLIVPLKKLILGDHFKAVEDTKLSAPKALNDGDQLTGNWIREDGQSKGYSPADFMTNYGTGDLTAGTYVAELVKSELKPQEYHVGDVNITGTYTGDMSLGRLTVNGKVVSWGGSFKDGQFSYYVGVGKLKVGDKVVLDGYNKEKELIDSKEIEVISESSGSIDQVDTYKLGDSTITGSYTGDIHKGKLVVNGEVISWGGTYKDGKFSYYVNSQIIKAGDQATIQGYDKFDTPLGDPQPVTIGEQLGQLTEAHRVGISTVIEGNYTGDVYQGILLVNGEKVSQGGSFKDGKFSYYVGNLKVSEDDQVVLMGANNRGQQIPGSEIGVTIQTPTAEINELTYKIGTQTIKGAYGSDTQVHQGHLFVNGKLISKGGSFKDEAISYYVKPDLIKADDQVTMNFYDGSGNLLAENQTVSVN</sequence>
<feature type="chain" id="PRO_5044301875" description="Bacterial Ig domain-containing protein" evidence="3">
    <location>
        <begin position="37"/>
        <end position="1240"/>
    </location>
</feature>
<keyword evidence="1 3" id="KW-0732">Signal</keyword>
<dbReference type="InterPro" id="IPR005046">
    <property type="entry name" value="DUF285"/>
</dbReference>
<feature type="compositionally biased region" description="Low complexity" evidence="2">
    <location>
        <begin position="74"/>
        <end position="88"/>
    </location>
</feature>
<dbReference type="EMBL" id="LESJ01000002">
    <property type="protein sequence ID" value="RBT70461.1"/>
    <property type="molecule type" value="Genomic_DNA"/>
</dbReference>